<feature type="transmembrane region" description="Helical" evidence="1">
    <location>
        <begin position="48"/>
        <end position="69"/>
    </location>
</feature>
<keyword evidence="3" id="KW-1185">Reference proteome</keyword>
<name>A0A7U2FGG6_PHANO</name>
<organism evidence="2 3">
    <name type="scientific">Phaeosphaeria nodorum (strain SN15 / ATCC MYA-4574 / FGSC 10173)</name>
    <name type="common">Glume blotch fungus</name>
    <name type="synonym">Parastagonospora nodorum</name>
    <dbReference type="NCBI Taxonomy" id="321614"/>
    <lineage>
        <taxon>Eukaryota</taxon>
        <taxon>Fungi</taxon>
        <taxon>Dikarya</taxon>
        <taxon>Ascomycota</taxon>
        <taxon>Pezizomycotina</taxon>
        <taxon>Dothideomycetes</taxon>
        <taxon>Pleosporomycetidae</taxon>
        <taxon>Pleosporales</taxon>
        <taxon>Pleosporineae</taxon>
        <taxon>Phaeosphaeriaceae</taxon>
        <taxon>Parastagonospora</taxon>
    </lineage>
</organism>
<keyword evidence="1" id="KW-1133">Transmembrane helix</keyword>
<proteinExistence type="predicted"/>
<gene>
    <name evidence="2" type="ORF">JI435_053710</name>
</gene>
<dbReference type="AlphaFoldDB" id="A0A7U2FGG6"/>
<feature type="transmembrane region" description="Helical" evidence="1">
    <location>
        <begin position="75"/>
        <end position="94"/>
    </location>
</feature>
<evidence type="ECO:0000256" key="1">
    <source>
        <dbReference type="SAM" id="Phobius"/>
    </source>
</evidence>
<dbReference type="Proteomes" id="UP000663193">
    <property type="component" value="Chromosome 13"/>
</dbReference>
<dbReference type="OrthoDB" id="3358048at2759"/>
<protein>
    <submittedName>
        <fullName evidence="2">Uncharacterized protein</fullName>
    </submittedName>
</protein>
<feature type="transmembrane region" description="Helical" evidence="1">
    <location>
        <begin position="143"/>
        <end position="163"/>
    </location>
</feature>
<evidence type="ECO:0000313" key="3">
    <source>
        <dbReference type="Proteomes" id="UP000663193"/>
    </source>
</evidence>
<dbReference type="VEuPathDB" id="FungiDB:JI435_053710"/>
<evidence type="ECO:0000313" key="2">
    <source>
        <dbReference type="EMBL" id="QRD02411.1"/>
    </source>
</evidence>
<dbReference type="RefSeq" id="XP_001795776.1">
    <property type="nucleotide sequence ID" value="XM_001795724.1"/>
</dbReference>
<keyword evidence="1" id="KW-0812">Transmembrane</keyword>
<sequence>MAATRLRKTFQYPSESDDEDAVEQGMDEQDQDHLISTLSARDTSTTRIYTLLLSALPLAPALLHIPLLLSISTVMPSLAAIASFLASAYTLYFLPLAPQKISILNSADLKANKGKRGGYQAAQVERRAVPYVSDEVAEMLAKYMVPANAGLCVLMAVAEFFSGHEWSEGLAVGGGFLPGFVLSVVLWARRELRVVDMTELEKLKFASKTT</sequence>
<reference evidence="3" key="1">
    <citation type="journal article" date="2021" name="BMC Genomics">
        <title>Chromosome-level genome assembly and manually-curated proteome of model necrotroph Parastagonospora nodorum Sn15 reveals a genome-wide trove of candidate effector homologs, and redundancy of virulence-related functions within an accessory chromosome.</title>
        <authorList>
            <person name="Bertazzoni S."/>
            <person name="Jones D.A.B."/>
            <person name="Phan H.T."/>
            <person name="Tan K.-C."/>
            <person name="Hane J.K."/>
        </authorList>
    </citation>
    <scope>NUCLEOTIDE SEQUENCE [LARGE SCALE GENOMIC DNA]</scope>
    <source>
        <strain evidence="3">SN15 / ATCC MYA-4574 / FGSC 10173)</strain>
    </source>
</reference>
<accession>A0A7U2FGG6</accession>
<keyword evidence="1" id="KW-0472">Membrane</keyword>
<dbReference type="EMBL" id="CP069035">
    <property type="protein sequence ID" value="QRD02411.1"/>
    <property type="molecule type" value="Genomic_DNA"/>
</dbReference>
<dbReference type="KEGG" id="pno:SNOG_05371"/>
<dbReference type="OMA" id="ILMAWAI"/>
<feature type="transmembrane region" description="Helical" evidence="1">
    <location>
        <begin position="169"/>
        <end position="188"/>
    </location>
</feature>